<evidence type="ECO:0000313" key="3">
    <source>
        <dbReference type="Proteomes" id="UP000538566"/>
    </source>
</evidence>
<evidence type="ECO:0000313" key="2">
    <source>
        <dbReference type="EMBL" id="MBB4613885.1"/>
    </source>
</evidence>
<comment type="caution">
    <text evidence="2">The sequence shown here is derived from an EMBL/GenBank/DDBJ whole genome shotgun (WGS) entry which is preliminary data.</text>
</comment>
<reference evidence="2 3" key="1">
    <citation type="submission" date="2020-08" db="EMBL/GenBank/DDBJ databases">
        <title>Genomic Encyclopedia of Type Strains, Phase IV (KMG-IV): sequencing the most valuable type-strain genomes for metagenomic binning, comparative biology and taxonomic classification.</title>
        <authorList>
            <person name="Goeker M."/>
        </authorList>
    </citation>
    <scope>NUCLEOTIDE SEQUENCE [LARGE SCALE GENOMIC DNA]</scope>
    <source>
        <strain evidence="2 3">DSM 17507</strain>
    </source>
</reference>
<dbReference type="AlphaFoldDB" id="A0A7W7ABC9"/>
<dbReference type="RefSeq" id="WP_144907102.1">
    <property type="nucleotide sequence ID" value="NZ_JACHOA010000003.1"/>
</dbReference>
<gene>
    <name evidence="2" type="ORF">GGR37_002160</name>
</gene>
<name>A0A7W7ABC9_9SPHN</name>
<sequence>MLIPHAAVIAIVDGKAWELYRNVGTEAVPELATLETPSLVEQNHSSGGSHASPHQQEESAHCTAVADWLNRQVQSHKIEHLILIAPPRALGELRHQFGKATQQAMIKELAKDLIGRQPDDILAALRG</sequence>
<feature type="region of interest" description="Disordered" evidence="1">
    <location>
        <begin position="40"/>
        <end position="59"/>
    </location>
</feature>
<dbReference type="InterPro" id="IPR019291">
    <property type="entry name" value="Host_attachment_protein"/>
</dbReference>
<protein>
    <submittedName>
        <fullName evidence="2">Protein required for attachment to host cells</fullName>
    </submittedName>
</protein>
<dbReference type="OrthoDB" id="9812459at2"/>
<dbReference type="Pfam" id="PF10116">
    <property type="entry name" value="Host_attach"/>
    <property type="match status" value="1"/>
</dbReference>
<accession>A0A7W7ABC9</accession>
<dbReference type="Proteomes" id="UP000538566">
    <property type="component" value="Unassembled WGS sequence"/>
</dbReference>
<feature type="compositionally biased region" description="Polar residues" evidence="1">
    <location>
        <begin position="40"/>
        <end position="54"/>
    </location>
</feature>
<proteinExistence type="predicted"/>
<organism evidence="2 3">
    <name type="scientific">Novosphingobium taihuense</name>
    <dbReference type="NCBI Taxonomy" id="260085"/>
    <lineage>
        <taxon>Bacteria</taxon>
        <taxon>Pseudomonadati</taxon>
        <taxon>Pseudomonadota</taxon>
        <taxon>Alphaproteobacteria</taxon>
        <taxon>Sphingomonadales</taxon>
        <taxon>Sphingomonadaceae</taxon>
        <taxon>Novosphingobium</taxon>
    </lineage>
</organism>
<evidence type="ECO:0000256" key="1">
    <source>
        <dbReference type="SAM" id="MobiDB-lite"/>
    </source>
</evidence>
<dbReference type="EMBL" id="JACHOA010000003">
    <property type="protein sequence ID" value="MBB4613885.1"/>
    <property type="molecule type" value="Genomic_DNA"/>
</dbReference>
<keyword evidence="3" id="KW-1185">Reference proteome</keyword>